<feature type="domain" description="Phosphatidic acid phosphatase type 2/haloperoxidase" evidence="1">
    <location>
        <begin position="280"/>
        <end position="429"/>
    </location>
</feature>
<proteinExistence type="predicted"/>
<gene>
    <name evidence="2" type="ORF">SAMN04488116_1215</name>
</gene>
<dbReference type="InterPro" id="IPR036938">
    <property type="entry name" value="PAP2/HPO_sf"/>
</dbReference>
<dbReference type="CDD" id="cd03398">
    <property type="entry name" value="PAP2_haloperoxidase"/>
    <property type="match status" value="1"/>
</dbReference>
<evidence type="ECO:0000313" key="2">
    <source>
        <dbReference type="EMBL" id="SHG43946.1"/>
    </source>
</evidence>
<dbReference type="InterPro" id="IPR052559">
    <property type="entry name" value="V-haloperoxidase"/>
</dbReference>
<dbReference type="Pfam" id="PF01569">
    <property type="entry name" value="PAP2"/>
    <property type="match status" value="1"/>
</dbReference>
<dbReference type="PROSITE" id="PS51257">
    <property type="entry name" value="PROKAR_LIPOPROTEIN"/>
    <property type="match status" value="1"/>
</dbReference>
<reference evidence="3" key="1">
    <citation type="submission" date="2016-11" db="EMBL/GenBank/DDBJ databases">
        <authorList>
            <person name="Varghese N."/>
            <person name="Submissions S."/>
        </authorList>
    </citation>
    <scope>NUCLEOTIDE SEQUENCE [LARGE SCALE GENOMIC DNA]</scope>
    <source>
        <strain evidence="3">DSM 22638</strain>
    </source>
</reference>
<dbReference type="AlphaFoldDB" id="A0A1M5JTR9"/>
<accession>A0A1M5JTR9</accession>
<dbReference type="OrthoDB" id="7793240at2"/>
<keyword evidence="3" id="KW-1185">Reference proteome</keyword>
<dbReference type="PANTHER" id="PTHR34599">
    <property type="entry name" value="PEROXIDASE-RELATED"/>
    <property type="match status" value="1"/>
</dbReference>
<evidence type="ECO:0000313" key="3">
    <source>
        <dbReference type="Proteomes" id="UP000184532"/>
    </source>
</evidence>
<dbReference type="Proteomes" id="UP000184532">
    <property type="component" value="Unassembled WGS sequence"/>
</dbReference>
<dbReference type="EMBL" id="FQWL01000002">
    <property type="protein sequence ID" value="SHG43946.1"/>
    <property type="molecule type" value="Genomic_DNA"/>
</dbReference>
<dbReference type="RefSeq" id="WP_084732566.1">
    <property type="nucleotide sequence ID" value="NZ_FQWL01000002.1"/>
</dbReference>
<dbReference type="InterPro" id="IPR000326">
    <property type="entry name" value="PAP2/HPO"/>
</dbReference>
<name>A0A1M5JTR9_9FLAO</name>
<organism evidence="2 3">
    <name type="scientific">Flagellimonas flava</name>
    <dbReference type="NCBI Taxonomy" id="570519"/>
    <lineage>
        <taxon>Bacteria</taxon>
        <taxon>Pseudomonadati</taxon>
        <taxon>Bacteroidota</taxon>
        <taxon>Flavobacteriia</taxon>
        <taxon>Flavobacteriales</taxon>
        <taxon>Flavobacteriaceae</taxon>
        <taxon>Flagellimonas</taxon>
    </lineage>
</organism>
<dbReference type="PANTHER" id="PTHR34599:SF1">
    <property type="entry name" value="PHOSPHATIDIC ACID PHOSPHATASE TYPE 2_HALOPEROXIDASE DOMAIN-CONTAINING PROTEIN"/>
    <property type="match status" value="1"/>
</dbReference>
<dbReference type="Gene3D" id="1.10.606.20">
    <property type="match status" value="1"/>
</dbReference>
<dbReference type="STRING" id="570519.SAMN04488116_1215"/>
<sequence>MKNSISPFYPLFVFVLCAFLWYGCSPKEVDVTKYNPEVLNAWNQKIMEVAVEEDGLLTLKGLRTTSMVHIAIHDALNSIAPVYRSYAFTEPNVQGNPTATAAYTAYLVAISQYPDKKAEFDKLLHLWLPDPDDPYTNSKALAKKSMEAVLEKRQQDAWNGEAEYTWHPMAPGVYAEFNEHSGTPEGFIFGSGWAKAKPFMLPSSDHFRSPPPPEIQSDAYTRAFNEVKAVGGTQSQTRTVDQAHLAMWWKDFVENSHNRLVRELVQKEKLNLWEAARLYALMNMAVYDAYVNVFDNKFHYNHWRPYTAIRWAEHDENPDTEPDLEWNNLHQHTYAFPSYPSAHGTASSAAMKTLAHTLGKGNNYEFVMVTGEVDSAGPFSEKVQMDPPTRSFTSFSQAGLEASMSRIYLGIHFRYDSEEGHRLGTEIGKFAVENFLTPLK</sequence>
<protein>
    <submittedName>
        <fullName evidence="2">PAP2 superfamily protein</fullName>
    </submittedName>
</protein>
<dbReference type="SUPFAM" id="SSF48317">
    <property type="entry name" value="Acid phosphatase/Vanadium-dependent haloperoxidase"/>
    <property type="match status" value="1"/>
</dbReference>
<evidence type="ECO:0000259" key="1">
    <source>
        <dbReference type="Pfam" id="PF01569"/>
    </source>
</evidence>